<dbReference type="AlphaFoldDB" id="A0A1H7LT77"/>
<keyword evidence="8 11" id="KW-1133">Transmembrane helix</keyword>
<evidence type="ECO:0000256" key="1">
    <source>
        <dbReference type="ARBA" id="ARBA00004477"/>
    </source>
</evidence>
<evidence type="ECO:0000256" key="10">
    <source>
        <dbReference type="SAM" id="MobiDB-lite"/>
    </source>
</evidence>
<accession>A0A1H7LT77</accession>
<dbReference type="InterPro" id="IPR007315">
    <property type="entry name" value="PIG-V/Gpi18"/>
</dbReference>
<feature type="transmembrane region" description="Helical" evidence="11">
    <location>
        <begin position="400"/>
        <end position="420"/>
    </location>
</feature>
<evidence type="ECO:0000256" key="11">
    <source>
        <dbReference type="SAM" id="Phobius"/>
    </source>
</evidence>
<comment type="pathway">
    <text evidence="2">Glycolipid biosynthesis; glycosylphosphatidylinositol-anchor biosynthesis.</text>
</comment>
<dbReference type="STRING" id="235985.SAMN05414137_10529"/>
<sequence>MTLDDITSRGEVPELPGEAPPYTRRRDAVVARVRAAGVRFGPAMALYGGVKLIGLAVFLRLLAYSGTYRTNTPRYGGGAKPWDVLGSWDGWWYQDVAAHGYHPALTPMAPLGPFTMEQNSVAFFPLYPGAMRLVSEVTGLGLYGAGMLVSIVASFVAAAGIFALTEAVTSSRRAGVLAAGLWAVFPAASVQWSVYSESLFTALAAWACYAVVRRRWYLAGSLTLLAGLTRPSAVTLIAGVVLAALVAIYRTRRGSFSGPLFTIAAAPLGLLGYLTWLGLALHDFHGYFTLQQRAWAHSFDWGGNAFKSIQGLLLGRYDYLFPYPTEDLVGLAVLMCLPVLVLLLIRLRPPVVLVVYTLGTIAMIVLSQQMFGTISRFAMPLFPLAIPLALALRRLSRAQALVLLLILGALSGWYGGYAIFNLGVP</sequence>
<keyword evidence="9 11" id="KW-0472">Membrane</keyword>
<keyword evidence="6 11" id="KW-0812">Transmembrane</keyword>
<evidence type="ECO:0000313" key="12">
    <source>
        <dbReference type="EMBL" id="SEL02049.1"/>
    </source>
</evidence>
<dbReference type="RefSeq" id="WP_052439240.1">
    <property type="nucleotide sequence ID" value="NZ_BBPN01000038.1"/>
</dbReference>
<feature type="transmembrane region" description="Helical" evidence="11">
    <location>
        <begin position="215"/>
        <end position="248"/>
    </location>
</feature>
<dbReference type="eggNOG" id="COG5542">
    <property type="taxonomic scope" value="Bacteria"/>
</dbReference>
<evidence type="ECO:0008006" key="14">
    <source>
        <dbReference type="Google" id="ProtNLM"/>
    </source>
</evidence>
<evidence type="ECO:0000256" key="5">
    <source>
        <dbReference type="ARBA" id="ARBA00022679"/>
    </source>
</evidence>
<dbReference type="GO" id="GO:0000009">
    <property type="term" value="F:alpha-1,6-mannosyltransferase activity"/>
    <property type="evidence" value="ECO:0007669"/>
    <property type="project" value="InterPro"/>
</dbReference>
<feature type="compositionally biased region" description="Basic and acidic residues" evidence="10">
    <location>
        <begin position="1"/>
        <end position="12"/>
    </location>
</feature>
<dbReference type="GO" id="GO:0004376">
    <property type="term" value="F:GPI mannosyltransferase activity"/>
    <property type="evidence" value="ECO:0007669"/>
    <property type="project" value="InterPro"/>
</dbReference>
<evidence type="ECO:0000256" key="7">
    <source>
        <dbReference type="ARBA" id="ARBA00022824"/>
    </source>
</evidence>
<organism evidence="12 13">
    <name type="scientific">Streptacidiphilus jiangxiensis</name>
    <dbReference type="NCBI Taxonomy" id="235985"/>
    <lineage>
        <taxon>Bacteria</taxon>
        <taxon>Bacillati</taxon>
        <taxon>Actinomycetota</taxon>
        <taxon>Actinomycetes</taxon>
        <taxon>Kitasatosporales</taxon>
        <taxon>Streptomycetaceae</taxon>
        <taxon>Streptacidiphilus</taxon>
    </lineage>
</organism>
<evidence type="ECO:0000256" key="9">
    <source>
        <dbReference type="ARBA" id="ARBA00023136"/>
    </source>
</evidence>
<feature type="transmembrane region" description="Helical" evidence="11">
    <location>
        <begin position="328"/>
        <end position="345"/>
    </location>
</feature>
<evidence type="ECO:0000313" key="13">
    <source>
        <dbReference type="Proteomes" id="UP000183015"/>
    </source>
</evidence>
<dbReference type="EMBL" id="FOAZ01000005">
    <property type="protein sequence ID" value="SEL02049.1"/>
    <property type="molecule type" value="Genomic_DNA"/>
</dbReference>
<name>A0A1H7LT77_STRJI</name>
<gene>
    <name evidence="12" type="ORF">SAMN05414137_10529</name>
</gene>
<proteinExistence type="predicted"/>
<dbReference type="GO" id="GO:0016020">
    <property type="term" value="C:membrane"/>
    <property type="evidence" value="ECO:0007669"/>
    <property type="project" value="GOC"/>
</dbReference>
<evidence type="ECO:0000256" key="4">
    <source>
        <dbReference type="ARBA" id="ARBA00022676"/>
    </source>
</evidence>
<dbReference type="GO" id="GO:0006506">
    <property type="term" value="P:GPI anchor biosynthetic process"/>
    <property type="evidence" value="ECO:0007669"/>
    <property type="project" value="UniProtKB-UniPathway"/>
</dbReference>
<dbReference type="UniPathway" id="UPA00196"/>
<dbReference type="PANTHER" id="PTHR12468:SF2">
    <property type="entry name" value="GPI MANNOSYLTRANSFERASE 2"/>
    <property type="match status" value="1"/>
</dbReference>
<protein>
    <recommendedName>
        <fullName evidence="14">Dolichyl-phosphate-mannose-protein mannosyltransferase</fullName>
    </recommendedName>
</protein>
<feature type="transmembrane region" description="Helical" evidence="11">
    <location>
        <begin position="260"/>
        <end position="281"/>
    </location>
</feature>
<keyword evidence="13" id="KW-1185">Reference proteome</keyword>
<keyword evidence="4" id="KW-0328">Glycosyltransferase</keyword>
<feature type="transmembrane region" description="Helical" evidence="11">
    <location>
        <begin position="44"/>
        <end position="63"/>
    </location>
</feature>
<feature type="transmembrane region" description="Helical" evidence="11">
    <location>
        <begin position="176"/>
        <end position="195"/>
    </location>
</feature>
<keyword evidence="5" id="KW-0808">Transferase</keyword>
<feature type="transmembrane region" description="Helical" evidence="11">
    <location>
        <begin position="377"/>
        <end position="393"/>
    </location>
</feature>
<keyword evidence="3" id="KW-0337">GPI-anchor biosynthesis</keyword>
<keyword evidence="7" id="KW-0256">Endoplasmic reticulum</keyword>
<comment type="subcellular location">
    <subcellularLocation>
        <location evidence="1">Endoplasmic reticulum membrane</location>
        <topology evidence="1">Multi-pass membrane protein</topology>
    </subcellularLocation>
</comment>
<reference evidence="13" key="1">
    <citation type="submission" date="2016-10" db="EMBL/GenBank/DDBJ databases">
        <authorList>
            <person name="Varghese N."/>
        </authorList>
    </citation>
    <scope>NUCLEOTIDE SEQUENCE [LARGE SCALE GENOMIC DNA]</scope>
    <source>
        <strain evidence="13">DSM 45096 / BCRC 16803 / CGMCC 4.1857 / CIP 109030 / JCM 12277 / KCTC 19219 / NBRC 100920 / 33214</strain>
    </source>
</reference>
<dbReference type="PANTHER" id="PTHR12468">
    <property type="entry name" value="GPI MANNOSYLTRANSFERASE 2"/>
    <property type="match status" value="1"/>
</dbReference>
<evidence type="ECO:0000256" key="8">
    <source>
        <dbReference type="ARBA" id="ARBA00022989"/>
    </source>
</evidence>
<feature type="transmembrane region" description="Helical" evidence="11">
    <location>
        <begin position="140"/>
        <end position="164"/>
    </location>
</feature>
<evidence type="ECO:0000256" key="3">
    <source>
        <dbReference type="ARBA" id="ARBA00022502"/>
    </source>
</evidence>
<evidence type="ECO:0000256" key="6">
    <source>
        <dbReference type="ARBA" id="ARBA00022692"/>
    </source>
</evidence>
<evidence type="ECO:0000256" key="2">
    <source>
        <dbReference type="ARBA" id="ARBA00004687"/>
    </source>
</evidence>
<dbReference type="Proteomes" id="UP000183015">
    <property type="component" value="Unassembled WGS sequence"/>
</dbReference>
<feature type="transmembrane region" description="Helical" evidence="11">
    <location>
        <begin position="352"/>
        <end position="371"/>
    </location>
</feature>
<feature type="region of interest" description="Disordered" evidence="10">
    <location>
        <begin position="1"/>
        <end position="20"/>
    </location>
</feature>